<dbReference type="KEGG" id="care:LT85_0744"/>
<evidence type="ECO:0000259" key="1">
    <source>
        <dbReference type="PROSITE" id="PS50943"/>
    </source>
</evidence>
<dbReference type="OrthoDB" id="8908960at2"/>
<dbReference type="GO" id="GO:0003677">
    <property type="term" value="F:DNA binding"/>
    <property type="evidence" value="ECO:0007669"/>
    <property type="project" value="InterPro"/>
</dbReference>
<gene>
    <name evidence="2" type="ORF">LT85_0744</name>
</gene>
<reference evidence="3" key="1">
    <citation type="journal article" date="2014" name="Soil Biol. Biochem.">
        <title>Structure and function of bacterial communities in ageing soils: Insights from the Mendocino ecological staircase.</title>
        <authorList>
            <person name="Uroz S."/>
            <person name="Tech J.J."/>
            <person name="Sawaya N.A."/>
            <person name="Frey-Klett P."/>
            <person name="Leveau J.H.J."/>
        </authorList>
    </citation>
    <scope>NUCLEOTIDE SEQUENCE [LARGE SCALE GENOMIC DNA]</scope>
    <source>
        <strain evidence="3">Cal35</strain>
    </source>
</reference>
<proteinExistence type="predicted"/>
<organism evidence="2 3">
    <name type="scientific">Collimonas arenae</name>
    <dbReference type="NCBI Taxonomy" id="279058"/>
    <lineage>
        <taxon>Bacteria</taxon>
        <taxon>Pseudomonadati</taxon>
        <taxon>Pseudomonadota</taxon>
        <taxon>Betaproteobacteria</taxon>
        <taxon>Burkholderiales</taxon>
        <taxon>Oxalobacteraceae</taxon>
        <taxon>Collimonas</taxon>
    </lineage>
</organism>
<dbReference type="RefSeq" id="WP_038485438.1">
    <property type="nucleotide sequence ID" value="NZ_CP009962.1"/>
</dbReference>
<keyword evidence="3" id="KW-1185">Reference proteome</keyword>
<dbReference type="PROSITE" id="PS50943">
    <property type="entry name" value="HTH_CROC1"/>
    <property type="match status" value="1"/>
</dbReference>
<protein>
    <submittedName>
        <fullName evidence="2">Putative transcriptional regulator</fullName>
    </submittedName>
</protein>
<feature type="domain" description="HTH cro/C1-type" evidence="1">
    <location>
        <begin position="45"/>
        <end position="79"/>
    </location>
</feature>
<dbReference type="Proteomes" id="UP000030302">
    <property type="component" value="Chromosome"/>
</dbReference>
<dbReference type="InterPro" id="IPR010982">
    <property type="entry name" value="Lambda_DNA-bd_dom_sf"/>
</dbReference>
<dbReference type="Gene3D" id="1.10.260.40">
    <property type="entry name" value="lambda repressor-like DNA-binding domains"/>
    <property type="match status" value="1"/>
</dbReference>
<name>A0A0A1F8B2_9BURK</name>
<dbReference type="SUPFAM" id="SSF47413">
    <property type="entry name" value="lambda repressor-like DNA-binding domains"/>
    <property type="match status" value="1"/>
</dbReference>
<dbReference type="HOGENOM" id="CLU_124846_0_0_4"/>
<accession>A0A0A1F8B2</accession>
<dbReference type="STRING" id="279058.LT85_0744"/>
<evidence type="ECO:0000313" key="3">
    <source>
        <dbReference type="Proteomes" id="UP000030302"/>
    </source>
</evidence>
<dbReference type="EMBL" id="CP009962">
    <property type="protein sequence ID" value="AIY39904.1"/>
    <property type="molecule type" value="Genomic_DNA"/>
</dbReference>
<evidence type="ECO:0000313" key="2">
    <source>
        <dbReference type="EMBL" id="AIY39904.1"/>
    </source>
</evidence>
<dbReference type="InterPro" id="IPR001387">
    <property type="entry name" value="Cro/C1-type_HTH"/>
</dbReference>
<sequence>MSSPQDEKLAFALRLKQALKRSKKKIDTPTELALQFNLLYQGDSITQQSAQKWLTGLNRPAPDKIETLAAWLNVSPQWLRYGIAEERPQITVGRKPPKGKTAAAIEPTADEIKLLARIRALPEHRRYLVNEIVDQFALEQEMWLK</sequence>
<dbReference type="AlphaFoldDB" id="A0A0A1F8B2"/>